<evidence type="ECO:0000256" key="3">
    <source>
        <dbReference type="ARBA" id="ARBA00022605"/>
    </source>
</evidence>
<dbReference type="GO" id="GO:0003991">
    <property type="term" value="F:acetylglutamate kinase activity"/>
    <property type="evidence" value="ECO:0007669"/>
    <property type="project" value="UniProtKB-UniRule"/>
</dbReference>
<keyword evidence="2 9" id="KW-0055">Arginine biosynthesis</keyword>
<reference evidence="11 14" key="2">
    <citation type="submission" date="2020-07" db="EMBL/GenBank/DDBJ databases">
        <authorList>
            <person name="Feng H."/>
        </authorList>
    </citation>
    <scope>NUCLEOTIDE SEQUENCE [LARGE SCALE GENOMIC DNA]</scope>
    <source>
        <strain evidence="11">S-12</strain>
        <strain evidence="14">s-12</strain>
    </source>
</reference>
<comment type="subcellular location">
    <subcellularLocation>
        <location evidence="9">Cytoplasm</location>
    </subcellularLocation>
</comment>
<dbReference type="EC" id="2.7.2.8" evidence="9"/>
<keyword evidence="5 9" id="KW-0547">Nucleotide-binding</keyword>
<keyword evidence="13" id="KW-1185">Reference proteome</keyword>
<evidence type="ECO:0000256" key="1">
    <source>
        <dbReference type="ARBA" id="ARBA00004828"/>
    </source>
</evidence>
<dbReference type="InterPro" id="IPR004662">
    <property type="entry name" value="AcgluKinase_fam"/>
</dbReference>
<comment type="similarity">
    <text evidence="9">Belongs to the acetylglutamate kinase family. ArgB subfamily.</text>
</comment>
<gene>
    <name evidence="9 12" type="primary">argB</name>
    <name evidence="12" type="ORF">G4D64_04730</name>
    <name evidence="11" type="ORF">H1Z61_04765</name>
</gene>
<dbReference type="InterPro" id="IPR036393">
    <property type="entry name" value="AceGlu_kinase-like_sf"/>
</dbReference>
<comment type="catalytic activity">
    <reaction evidence="8 9">
        <text>N-acetyl-L-glutamate + ATP = N-acetyl-L-glutamyl 5-phosphate + ADP</text>
        <dbReference type="Rhea" id="RHEA:14629"/>
        <dbReference type="ChEBI" id="CHEBI:30616"/>
        <dbReference type="ChEBI" id="CHEBI:44337"/>
        <dbReference type="ChEBI" id="CHEBI:57936"/>
        <dbReference type="ChEBI" id="CHEBI:456216"/>
        <dbReference type="EC" id="2.7.2.8"/>
    </reaction>
</comment>
<evidence type="ECO:0000313" key="12">
    <source>
        <dbReference type="EMBL" id="NEY80843.1"/>
    </source>
</evidence>
<evidence type="ECO:0000256" key="5">
    <source>
        <dbReference type="ARBA" id="ARBA00022741"/>
    </source>
</evidence>
<accession>A0A6B3VYL9</accession>
<evidence type="ECO:0000259" key="10">
    <source>
        <dbReference type="Pfam" id="PF00696"/>
    </source>
</evidence>
<organism evidence="12 13">
    <name type="scientific">Bacillus aquiflavi</name>
    <dbReference type="NCBI Taxonomy" id="2672567"/>
    <lineage>
        <taxon>Bacteria</taxon>
        <taxon>Bacillati</taxon>
        <taxon>Bacillota</taxon>
        <taxon>Bacilli</taxon>
        <taxon>Bacillales</taxon>
        <taxon>Bacillaceae</taxon>
        <taxon>Bacillus</taxon>
    </lineage>
</organism>
<evidence type="ECO:0000313" key="13">
    <source>
        <dbReference type="Proteomes" id="UP000472971"/>
    </source>
</evidence>
<keyword evidence="9" id="KW-0963">Cytoplasm</keyword>
<feature type="binding site" evidence="9">
    <location>
        <begin position="40"/>
        <end position="41"/>
    </location>
    <ligand>
        <name>substrate</name>
    </ligand>
</feature>
<feature type="site" description="Transition state stabilizer" evidence="9">
    <location>
        <position position="7"/>
    </location>
</feature>
<keyword evidence="7 9" id="KW-0067">ATP-binding</keyword>
<proteinExistence type="inferred from homology"/>
<dbReference type="SUPFAM" id="SSF53633">
    <property type="entry name" value="Carbamate kinase-like"/>
    <property type="match status" value="1"/>
</dbReference>
<keyword evidence="6 9" id="KW-0418">Kinase</keyword>
<dbReference type="NCBIfam" id="TIGR00761">
    <property type="entry name" value="argB"/>
    <property type="match status" value="1"/>
</dbReference>
<dbReference type="Proteomes" id="UP000472971">
    <property type="component" value="Unassembled WGS sequence"/>
</dbReference>
<dbReference type="Proteomes" id="UP000570010">
    <property type="component" value="Unassembled WGS sequence"/>
</dbReference>
<comment type="caution">
    <text evidence="12">The sequence shown here is derived from an EMBL/GenBank/DDBJ whole genome shotgun (WGS) entry which is preliminary data.</text>
</comment>
<comment type="function">
    <text evidence="9">Catalyzes the ATP-dependent phosphorylation of N-acetyl-L-glutamate.</text>
</comment>
<dbReference type="UniPathway" id="UPA00068">
    <property type="reaction ID" value="UER00107"/>
</dbReference>
<evidence type="ECO:0000256" key="8">
    <source>
        <dbReference type="ARBA" id="ARBA00048141"/>
    </source>
</evidence>
<dbReference type="CDD" id="cd04238">
    <property type="entry name" value="AAK_NAGK-like"/>
    <property type="match status" value="1"/>
</dbReference>
<feature type="site" description="Transition state stabilizer" evidence="9">
    <location>
        <position position="214"/>
    </location>
</feature>
<dbReference type="EMBL" id="JACEIO010000007">
    <property type="protein sequence ID" value="MBA4536475.1"/>
    <property type="molecule type" value="Genomic_DNA"/>
</dbReference>
<keyword evidence="4 9" id="KW-0808">Transferase</keyword>
<feature type="binding site" evidence="9">
    <location>
        <position position="155"/>
    </location>
    <ligand>
        <name>substrate</name>
    </ligand>
</feature>
<dbReference type="AlphaFoldDB" id="A0A6B3VYL9"/>
<dbReference type="PANTHER" id="PTHR23342:SF0">
    <property type="entry name" value="N-ACETYLGLUTAMATE SYNTHASE, MITOCHONDRIAL"/>
    <property type="match status" value="1"/>
</dbReference>
<dbReference type="FunFam" id="3.40.1160.10:FF:000004">
    <property type="entry name" value="Acetylglutamate kinase"/>
    <property type="match status" value="1"/>
</dbReference>
<evidence type="ECO:0000256" key="9">
    <source>
        <dbReference type="HAMAP-Rule" id="MF_00082"/>
    </source>
</evidence>
<dbReference type="HAMAP" id="MF_00082">
    <property type="entry name" value="ArgB"/>
    <property type="match status" value="1"/>
</dbReference>
<evidence type="ECO:0000256" key="4">
    <source>
        <dbReference type="ARBA" id="ARBA00022679"/>
    </source>
</evidence>
<dbReference type="Pfam" id="PF00696">
    <property type="entry name" value="AA_kinase"/>
    <property type="match status" value="1"/>
</dbReference>
<comment type="pathway">
    <text evidence="1 9">Amino-acid biosynthesis; L-arginine biosynthesis; N(2)-acetyl-L-ornithine from L-glutamate: step 2/4.</text>
</comment>
<evidence type="ECO:0000313" key="11">
    <source>
        <dbReference type="EMBL" id="MBA4536475.1"/>
    </source>
</evidence>
<dbReference type="GO" id="GO:0042450">
    <property type="term" value="P:L-arginine biosynthetic process via ornithine"/>
    <property type="evidence" value="ECO:0007669"/>
    <property type="project" value="UniProtKB-UniRule"/>
</dbReference>
<evidence type="ECO:0000256" key="6">
    <source>
        <dbReference type="ARBA" id="ARBA00022777"/>
    </source>
</evidence>
<dbReference type="Gene3D" id="3.40.1160.10">
    <property type="entry name" value="Acetylglutamate kinase-like"/>
    <property type="match status" value="1"/>
</dbReference>
<evidence type="ECO:0000313" key="14">
    <source>
        <dbReference type="Proteomes" id="UP000570010"/>
    </source>
</evidence>
<dbReference type="RefSeq" id="WP_163240643.1">
    <property type="nucleotide sequence ID" value="NZ_JAAIWN010000007.1"/>
</dbReference>
<dbReference type="GO" id="GO:0005737">
    <property type="term" value="C:cytoplasm"/>
    <property type="evidence" value="ECO:0007669"/>
    <property type="project" value="UniProtKB-SubCell"/>
</dbReference>
<feature type="domain" description="Aspartate/glutamate/uridylate kinase" evidence="10">
    <location>
        <begin position="2"/>
        <end position="233"/>
    </location>
</feature>
<name>A0A6B3VYL9_9BACI</name>
<dbReference type="PIRSF" id="PIRSF000728">
    <property type="entry name" value="NAGK"/>
    <property type="match status" value="1"/>
</dbReference>
<sequence>MKIIVIKCGGSIVDKLSPTFFDSLHLMMKTGYVPIFVHGGGPDINKMLELYEIEPIFHHGLRKTTKETLRVVEMVLTGETNRKLTAKLQEHGFNPLGLSGSDGGCLQGVFIDKEKLGYVGEINAVNKQLMINLIEKNYLPVLTPIAITEKGTKLNVNADYAAAAVAVALKAEQCLFVTDVKGILMNGEVIKSISVAETYKLIENGTITRGMIPKVESAISAIHKGMQSARIVSGKTAIFENDLFLGTKIFEKERVLK</sequence>
<dbReference type="InterPro" id="IPR001048">
    <property type="entry name" value="Asp/Glu/Uridylate_kinase"/>
</dbReference>
<evidence type="ECO:0000256" key="2">
    <source>
        <dbReference type="ARBA" id="ARBA00022571"/>
    </source>
</evidence>
<dbReference type="PANTHER" id="PTHR23342">
    <property type="entry name" value="N-ACETYLGLUTAMATE SYNTHASE"/>
    <property type="match status" value="1"/>
</dbReference>
<dbReference type="EMBL" id="JAAIWN010000007">
    <property type="protein sequence ID" value="NEY80843.1"/>
    <property type="molecule type" value="Genomic_DNA"/>
</dbReference>
<evidence type="ECO:0000256" key="7">
    <source>
        <dbReference type="ARBA" id="ARBA00022840"/>
    </source>
</evidence>
<keyword evidence="3 9" id="KW-0028">Amino-acid biosynthesis</keyword>
<protein>
    <recommendedName>
        <fullName evidence="9">Acetylglutamate kinase</fullName>
        <ecNumber evidence="9">2.7.2.8</ecNumber>
    </recommendedName>
    <alternativeName>
        <fullName evidence="9">N-acetyl-L-glutamate 5-phosphotransferase</fullName>
    </alternativeName>
    <alternativeName>
        <fullName evidence="9">NAG kinase</fullName>
        <shortName evidence="9">NAGK</shortName>
    </alternativeName>
</protein>
<reference evidence="12 13" key="1">
    <citation type="submission" date="2020-02" db="EMBL/GenBank/DDBJ databases">
        <title>Bacillus aquiflavi sp. nov., isolated from yellow water of strong flavor Chinese baijiu in Yibin region of China.</title>
        <authorList>
            <person name="Xie J."/>
        </authorList>
    </citation>
    <scope>NUCLEOTIDE SEQUENCE [LARGE SCALE GENOMIC DNA]</scope>
    <source>
        <strain evidence="12 13">3H-10</strain>
    </source>
</reference>
<dbReference type="InterPro" id="IPR037528">
    <property type="entry name" value="ArgB"/>
</dbReference>
<dbReference type="GO" id="GO:0005524">
    <property type="term" value="F:ATP binding"/>
    <property type="evidence" value="ECO:0007669"/>
    <property type="project" value="UniProtKB-UniRule"/>
</dbReference>
<feature type="binding site" evidence="9">
    <location>
        <position position="62"/>
    </location>
    <ligand>
        <name>substrate</name>
    </ligand>
</feature>